<proteinExistence type="predicted"/>
<evidence type="ECO:0000313" key="2">
    <source>
        <dbReference type="EMBL" id="EKF17161.1"/>
    </source>
</evidence>
<keyword evidence="3" id="KW-1185">Reference proteome</keyword>
<dbReference type="GO" id="GO:0006355">
    <property type="term" value="P:regulation of DNA-templated transcription"/>
    <property type="evidence" value="ECO:0007669"/>
    <property type="project" value="InterPro"/>
</dbReference>
<dbReference type="EMBL" id="AMRM01000028">
    <property type="protein sequence ID" value="EKF17161.1"/>
    <property type="molecule type" value="Genomic_DNA"/>
</dbReference>
<organism evidence="2 3">
    <name type="scientific">Nitratireductor pacificus pht-3B</name>
    <dbReference type="NCBI Taxonomy" id="391937"/>
    <lineage>
        <taxon>Bacteria</taxon>
        <taxon>Pseudomonadati</taxon>
        <taxon>Pseudomonadota</taxon>
        <taxon>Alphaproteobacteria</taxon>
        <taxon>Hyphomicrobiales</taxon>
        <taxon>Phyllobacteriaceae</taxon>
        <taxon>Nitratireductor</taxon>
    </lineage>
</organism>
<dbReference type="STRING" id="391937.NA2_19171"/>
<dbReference type="InterPro" id="IPR013321">
    <property type="entry name" value="Arc_rbn_hlx_hlx"/>
</dbReference>
<feature type="domain" description="Arc-like DNA binding" evidence="1">
    <location>
        <begin position="8"/>
        <end position="38"/>
    </location>
</feature>
<dbReference type="Gene3D" id="1.10.1220.10">
    <property type="entry name" value="Met repressor-like"/>
    <property type="match status" value="1"/>
</dbReference>
<sequence>MSNRHSTSIRLPIEIKEWAESRSIRNHRSMSAEIVAILSAIRDGEKTGTGFEGFANPSGIPGDVPLFPA</sequence>
<comment type="caution">
    <text evidence="2">The sequence shown here is derived from an EMBL/GenBank/DDBJ whole genome shotgun (WGS) entry which is preliminary data.</text>
</comment>
<dbReference type="OrthoDB" id="6890552at2"/>
<dbReference type="Proteomes" id="UP000006786">
    <property type="component" value="Unassembled WGS sequence"/>
</dbReference>
<reference evidence="2 3" key="1">
    <citation type="journal article" date="2012" name="J. Bacteriol.">
        <title>Genome Sequence of Nitratireductor pacificus Type Strain pht-3B.</title>
        <authorList>
            <person name="Lai Q."/>
            <person name="Li G."/>
            <person name="Shao Z."/>
        </authorList>
    </citation>
    <scope>NUCLEOTIDE SEQUENCE [LARGE SCALE GENOMIC DNA]</scope>
    <source>
        <strain evidence="3">pht-3B</strain>
    </source>
</reference>
<protein>
    <recommendedName>
        <fullName evidence="1">Arc-like DNA binding domain-containing protein</fullName>
    </recommendedName>
</protein>
<gene>
    <name evidence="2" type="ORF">NA2_19171</name>
</gene>
<dbReference type="PATRIC" id="fig|391937.3.peg.3936"/>
<dbReference type="GO" id="GO:0003677">
    <property type="term" value="F:DNA binding"/>
    <property type="evidence" value="ECO:0007669"/>
    <property type="project" value="InterPro"/>
</dbReference>
<dbReference type="SUPFAM" id="SSF47598">
    <property type="entry name" value="Ribbon-helix-helix"/>
    <property type="match status" value="1"/>
</dbReference>
<dbReference type="RefSeq" id="WP_008598890.1">
    <property type="nucleotide sequence ID" value="NZ_AMRM01000028.1"/>
</dbReference>
<dbReference type="AlphaFoldDB" id="K2M4Z6"/>
<evidence type="ECO:0000313" key="3">
    <source>
        <dbReference type="Proteomes" id="UP000006786"/>
    </source>
</evidence>
<name>K2M4Z6_9HYPH</name>
<dbReference type="InterPro" id="IPR010985">
    <property type="entry name" value="Ribbon_hlx_hlx"/>
</dbReference>
<dbReference type="Pfam" id="PF03869">
    <property type="entry name" value="Arc"/>
    <property type="match status" value="1"/>
</dbReference>
<dbReference type="InterPro" id="IPR005569">
    <property type="entry name" value="Arc_DNA-bd_dom"/>
</dbReference>
<evidence type="ECO:0000259" key="1">
    <source>
        <dbReference type="Pfam" id="PF03869"/>
    </source>
</evidence>
<accession>K2M4Z6</accession>